<dbReference type="PROSITE" id="PS50263">
    <property type="entry name" value="CN_HYDROLASE"/>
    <property type="match status" value="1"/>
</dbReference>
<sequence length="256" mass="27810">MKVGTIALLHLDIVPGAVARNQAMVAEAVTRAASSGARWIVTPELVSCGLQFPQLLGTDWIRPQPDVWMTRFCRLVRKLGVTVFFAAPEREGNRLYNSVFVIGPRGDILGKHQKINTKSDSLSWSSPGDRAQPVRCDGITVGLLVCADAFTPGIAGSLKRSGAQLLISPSSWGPGLHGPNGEWEDRSRETGVPLIVCNRTGTDRTLDFRKAQSLVVKNGERLLTHSSERSAVLTLDWDFSAMAPMTAAFQMMPLSN</sequence>
<keyword evidence="4" id="KW-1185">Reference proteome</keyword>
<dbReference type="EC" id="3.5.-.-" evidence="3"/>
<dbReference type="RefSeq" id="WP_062485999.1">
    <property type="nucleotide sequence ID" value="NZ_LN885086.1"/>
</dbReference>
<gene>
    <name evidence="3" type="ORF">NITINOP_2549</name>
</gene>
<dbReference type="PANTHER" id="PTHR43674:SF16">
    <property type="entry name" value="CARBON-NITROGEN FAMILY, PUTATIVE (AFU_ORTHOLOGUE AFUA_5G02350)-RELATED"/>
    <property type="match status" value="1"/>
</dbReference>
<evidence type="ECO:0000259" key="2">
    <source>
        <dbReference type="PROSITE" id="PS50263"/>
    </source>
</evidence>
<accession>A0A0S4KSS3</accession>
<dbReference type="InterPro" id="IPR036526">
    <property type="entry name" value="C-N_Hydrolase_sf"/>
</dbReference>
<feature type="domain" description="CN hydrolase" evidence="2">
    <location>
        <begin position="1"/>
        <end position="239"/>
    </location>
</feature>
<protein>
    <submittedName>
        <fullName evidence="3">Putative Carbon-nitrogen hydrolase</fullName>
        <ecNumber evidence="3">3.5.-.-</ecNumber>
    </submittedName>
</protein>
<dbReference type="AlphaFoldDB" id="A0A0S4KSS3"/>
<dbReference type="CDD" id="cd07197">
    <property type="entry name" value="nitrilase"/>
    <property type="match status" value="1"/>
</dbReference>
<evidence type="ECO:0000256" key="1">
    <source>
        <dbReference type="ARBA" id="ARBA00022801"/>
    </source>
</evidence>
<dbReference type="PANTHER" id="PTHR43674">
    <property type="entry name" value="NITRILASE C965.09-RELATED"/>
    <property type="match status" value="1"/>
</dbReference>
<evidence type="ECO:0000313" key="3">
    <source>
        <dbReference type="EMBL" id="CUQ67521.1"/>
    </source>
</evidence>
<dbReference type="InterPro" id="IPR050345">
    <property type="entry name" value="Aliph_Amidase/BUP"/>
</dbReference>
<dbReference type="STRING" id="1715989.NITINOP_2549"/>
<dbReference type="KEGG" id="nio:NITINOP_2549"/>
<dbReference type="Pfam" id="PF00795">
    <property type="entry name" value="CN_hydrolase"/>
    <property type="match status" value="1"/>
</dbReference>
<name>A0A0S4KSS3_9BACT</name>
<dbReference type="EMBL" id="LN885086">
    <property type="protein sequence ID" value="CUQ67521.1"/>
    <property type="molecule type" value="Genomic_DNA"/>
</dbReference>
<evidence type="ECO:0000313" key="4">
    <source>
        <dbReference type="Proteomes" id="UP000066284"/>
    </source>
</evidence>
<dbReference type="Gene3D" id="3.60.110.10">
    <property type="entry name" value="Carbon-nitrogen hydrolase"/>
    <property type="match status" value="1"/>
</dbReference>
<dbReference type="GO" id="GO:0016811">
    <property type="term" value="F:hydrolase activity, acting on carbon-nitrogen (but not peptide) bonds, in linear amides"/>
    <property type="evidence" value="ECO:0007669"/>
    <property type="project" value="TreeGrafter"/>
</dbReference>
<dbReference type="OrthoDB" id="9811121at2"/>
<reference evidence="4" key="1">
    <citation type="submission" date="2015-09" db="EMBL/GenBank/DDBJ databases">
        <authorList>
            <person name="Daims H."/>
        </authorList>
    </citation>
    <scope>NUCLEOTIDE SEQUENCE [LARGE SCALE GENOMIC DNA]</scope>
</reference>
<dbReference type="InterPro" id="IPR003010">
    <property type="entry name" value="C-N_Hydrolase"/>
</dbReference>
<proteinExistence type="predicted"/>
<dbReference type="Proteomes" id="UP000066284">
    <property type="component" value="Chromosome 1"/>
</dbReference>
<dbReference type="SUPFAM" id="SSF56317">
    <property type="entry name" value="Carbon-nitrogen hydrolase"/>
    <property type="match status" value="1"/>
</dbReference>
<keyword evidence="1 3" id="KW-0378">Hydrolase</keyword>
<organism evidence="3 4">
    <name type="scientific">Candidatus Nitrospira inopinata</name>
    <dbReference type="NCBI Taxonomy" id="1715989"/>
    <lineage>
        <taxon>Bacteria</taxon>
        <taxon>Pseudomonadati</taxon>
        <taxon>Nitrospirota</taxon>
        <taxon>Nitrospiria</taxon>
        <taxon>Nitrospirales</taxon>
        <taxon>Nitrospiraceae</taxon>
        <taxon>Nitrospira</taxon>
    </lineage>
</organism>